<dbReference type="Pfam" id="PF02518">
    <property type="entry name" value="HATPase_c"/>
    <property type="match status" value="1"/>
</dbReference>
<dbReference type="InterPro" id="IPR003661">
    <property type="entry name" value="HisK_dim/P_dom"/>
</dbReference>
<dbReference type="InterPro" id="IPR036097">
    <property type="entry name" value="HisK_dim/P_sf"/>
</dbReference>
<name>A0ABW9RWQ0_9BACT</name>
<proteinExistence type="predicted"/>
<keyword evidence="3" id="KW-0597">Phosphoprotein</keyword>
<accession>A0ABW9RWQ0</accession>
<dbReference type="CDD" id="cd00082">
    <property type="entry name" value="HisKA"/>
    <property type="match status" value="1"/>
</dbReference>
<dbReference type="InterPro" id="IPR015943">
    <property type="entry name" value="WD40/YVTN_repeat-like_dom_sf"/>
</dbReference>
<evidence type="ECO:0000256" key="1">
    <source>
        <dbReference type="ARBA" id="ARBA00000085"/>
    </source>
</evidence>
<protein>
    <recommendedName>
        <fullName evidence="2">histidine kinase</fullName>
        <ecNumber evidence="2">2.7.13.3</ecNumber>
    </recommendedName>
</protein>
<organism evidence="6 7">
    <name type="scientific">Fulvivirga kasyanovii</name>
    <dbReference type="NCBI Taxonomy" id="396812"/>
    <lineage>
        <taxon>Bacteria</taxon>
        <taxon>Pseudomonadati</taxon>
        <taxon>Bacteroidota</taxon>
        <taxon>Cytophagia</taxon>
        <taxon>Cytophagales</taxon>
        <taxon>Fulvivirgaceae</taxon>
        <taxon>Fulvivirga</taxon>
    </lineage>
</organism>
<dbReference type="InterPro" id="IPR036890">
    <property type="entry name" value="HATPase_C_sf"/>
</dbReference>
<evidence type="ECO:0000259" key="5">
    <source>
        <dbReference type="PROSITE" id="PS50109"/>
    </source>
</evidence>
<dbReference type="InterPro" id="IPR003594">
    <property type="entry name" value="HATPase_dom"/>
</dbReference>
<dbReference type="InterPro" id="IPR013783">
    <property type="entry name" value="Ig-like_fold"/>
</dbReference>
<dbReference type="Pfam" id="PF07495">
    <property type="entry name" value="Y_Y_Y"/>
    <property type="match status" value="1"/>
</dbReference>
<keyword evidence="4" id="KW-1133">Transmembrane helix</keyword>
<dbReference type="Proteomes" id="UP000798808">
    <property type="component" value="Unassembled WGS sequence"/>
</dbReference>
<dbReference type="InterPro" id="IPR011047">
    <property type="entry name" value="Quinoprotein_ADH-like_sf"/>
</dbReference>
<dbReference type="EC" id="2.7.13.3" evidence="2"/>
<dbReference type="SUPFAM" id="SSF50965">
    <property type="entry name" value="Galactose oxidase, central domain"/>
    <property type="match status" value="1"/>
</dbReference>
<comment type="caution">
    <text evidence="6">The sequence shown here is derived from an EMBL/GenBank/DDBJ whole genome shotgun (WGS) entry which is preliminary data.</text>
</comment>
<dbReference type="InterPro" id="IPR011043">
    <property type="entry name" value="Gal_Oxase/kelch_b-propeller"/>
</dbReference>
<dbReference type="PANTHER" id="PTHR43547">
    <property type="entry name" value="TWO-COMPONENT HISTIDINE KINASE"/>
    <property type="match status" value="1"/>
</dbReference>
<evidence type="ECO:0000313" key="6">
    <source>
        <dbReference type="EMBL" id="MTI28456.1"/>
    </source>
</evidence>
<evidence type="ECO:0000256" key="2">
    <source>
        <dbReference type="ARBA" id="ARBA00012438"/>
    </source>
</evidence>
<keyword evidence="7" id="KW-1185">Reference proteome</keyword>
<dbReference type="InterPro" id="IPR011123">
    <property type="entry name" value="Y_Y_Y"/>
</dbReference>
<sequence length="1049" mass="120082">MDYLVASWVLTLSNESFKRVISGAMFLLSVYFPLQGQHMFVRDFSQDEYNAGQNYQINQDRHGVIYLANGDGVLTYDGAEWNLLYLPGNLGVDALAIGNNDEIYIGSEGELGYFLKDSSGNYEYRSLLKQLEQKYQSVGIVHKIIIFDNSVFFCDEQRIYIYREGQFKVLNIKTSLFKSLFVVGSHLFISSQDNKFYEYSKAGLRLLRINPNVSIWDITPYGQHKGIILDSQNHLWIFDTKSPEGQWELLPGNYLEHLGNEQIVGVKYLRKDQIALFTIHEVLFINENGEVKSDISPDFSEDYFYQDALLDKECNLWVVSPTKISLVSTSSPLLFLDNSDGFKGQILAIQKNGEYEYLGTEWGVYYRKGNGSFKVLPKTYSAETWGFYHSNKQVYAASSFGVFELEEEKATAITEHDYVMAICGFKKDSNTLIFSTYNTGIWLLKKQNGQWKKKKIKGFDESLSTLYEDSEQNIWAHNPYTGIWKLRLNKQMDSVIHQELYNNQAGLPSNLNNRLYQLKTGKIITTTVNGMYSYNKETNSFVAEDSMNKAFPKSTCIYSIAENDKGDLYFWGSVSPEQATAGVLKKQDNGQYHLPTTPFKKIAEKIRKNSVDTQIPIFVAGPEEIWIGSKKRLIIYNPKQETFYDKSIHLRLREVWSKDSLVFSYGQKISNVHIPYSRNNLHFEFTSTFHESAKENTYQYKLAGFDDGWSSWSHSTKTNFTNLPEGKYTFTVRTKNVYGNISKPVYFTFYINAPWYRTLGAYVIYLLLIGLLVYMVIRAKTKKVERQKILLENEVRKKTGELLAMNDHINNKNIEIARQAEELKELNFTKDKIFSVISHDLRGSVKQIPELLNLLDSGYISLDEFKSLLPNLKEASKNLSSLTENLLQWAKCQMKGIEVKKSEFKLSDIVDETLRLIKSHADKKCLQLISNVDKELSVFADKDMIRLLLRNLINNAVKFTPKNGVITIRSEVKGSFIHISVIDTGVGLTNEEIDRILGREFFTKHGTAGEKGSGLGLMLCKEFAELHGGKLIIEGKPGEGSTFTFTIIH</sequence>
<dbReference type="SMART" id="SM00387">
    <property type="entry name" value="HATPase_c"/>
    <property type="match status" value="1"/>
</dbReference>
<feature type="domain" description="Histidine kinase" evidence="5">
    <location>
        <begin position="836"/>
        <end position="1049"/>
    </location>
</feature>
<dbReference type="Gene3D" id="3.30.565.10">
    <property type="entry name" value="Histidine kinase-like ATPase, C-terminal domain"/>
    <property type="match status" value="1"/>
</dbReference>
<evidence type="ECO:0000256" key="3">
    <source>
        <dbReference type="ARBA" id="ARBA00022553"/>
    </source>
</evidence>
<evidence type="ECO:0000313" key="7">
    <source>
        <dbReference type="Proteomes" id="UP000798808"/>
    </source>
</evidence>
<dbReference type="CDD" id="cd00075">
    <property type="entry name" value="HATPase"/>
    <property type="match status" value="1"/>
</dbReference>
<feature type="transmembrane region" description="Helical" evidence="4">
    <location>
        <begin position="759"/>
        <end position="777"/>
    </location>
</feature>
<dbReference type="InterPro" id="IPR004358">
    <property type="entry name" value="Sig_transdc_His_kin-like_C"/>
</dbReference>
<dbReference type="Gene3D" id="2.130.10.10">
    <property type="entry name" value="YVTN repeat-like/Quinoprotein amine dehydrogenase"/>
    <property type="match status" value="2"/>
</dbReference>
<dbReference type="PANTHER" id="PTHR43547:SF2">
    <property type="entry name" value="HYBRID SIGNAL TRANSDUCTION HISTIDINE KINASE C"/>
    <property type="match status" value="1"/>
</dbReference>
<dbReference type="SUPFAM" id="SSF50998">
    <property type="entry name" value="Quinoprotein alcohol dehydrogenase-like"/>
    <property type="match status" value="1"/>
</dbReference>
<keyword evidence="4" id="KW-0812">Transmembrane</keyword>
<evidence type="ECO:0000256" key="4">
    <source>
        <dbReference type="SAM" id="Phobius"/>
    </source>
</evidence>
<keyword evidence="4" id="KW-0472">Membrane</keyword>
<dbReference type="SUPFAM" id="SSF47384">
    <property type="entry name" value="Homodimeric domain of signal transducing histidine kinase"/>
    <property type="match status" value="1"/>
</dbReference>
<gene>
    <name evidence="6" type="ORF">E1163_26100</name>
</gene>
<dbReference type="InterPro" id="IPR005467">
    <property type="entry name" value="His_kinase_dom"/>
</dbReference>
<dbReference type="RefSeq" id="WP_155175994.1">
    <property type="nucleotide sequence ID" value="NZ_BAAAFL010000003.1"/>
</dbReference>
<dbReference type="EMBL" id="SMLW01000664">
    <property type="protein sequence ID" value="MTI28456.1"/>
    <property type="molecule type" value="Genomic_DNA"/>
</dbReference>
<comment type="catalytic activity">
    <reaction evidence="1">
        <text>ATP + protein L-histidine = ADP + protein N-phospho-L-histidine.</text>
        <dbReference type="EC" id="2.7.13.3"/>
    </reaction>
</comment>
<dbReference type="Gene3D" id="1.10.287.130">
    <property type="match status" value="1"/>
</dbReference>
<reference evidence="6 7" key="1">
    <citation type="submission" date="2019-02" db="EMBL/GenBank/DDBJ databases">
        <authorList>
            <person name="Goldberg S.R."/>
            <person name="Haltli B.A."/>
            <person name="Correa H."/>
            <person name="Russell K.G."/>
        </authorList>
    </citation>
    <scope>NUCLEOTIDE SEQUENCE [LARGE SCALE GENOMIC DNA]</scope>
    <source>
        <strain evidence="6 7">JCM 16186</strain>
    </source>
</reference>
<dbReference type="PRINTS" id="PR00344">
    <property type="entry name" value="BCTRLSENSOR"/>
</dbReference>
<dbReference type="PROSITE" id="PS50109">
    <property type="entry name" value="HIS_KIN"/>
    <property type="match status" value="1"/>
</dbReference>
<dbReference type="SUPFAM" id="SSF55874">
    <property type="entry name" value="ATPase domain of HSP90 chaperone/DNA topoisomerase II/histidine kinase"/>
    <property type="match status" value="1"/>
</dbReference>
<dbReference type="Gene3D" id="2.60.40.10">
    <property type="entry name" value="Immunoglobulins"/>
    <property type="match status" value="1"/>
</dbReference>